<dbReference type="GO" id="GO:0005975">
    <property type="term" value="P:carbohydrate metabolic process"/>
    <property type="evidence" value="ECO:0007669"/>
    <property type="project" value="InterPro"/>
</dbReference>
<dbReference type="InterPro" id="IPR002173">
    <property type="entry name" value="Carboh/pur_kinase_PfkB_CS"/>
</dbReference>
<evidence type="ECO:0000256" key="3">
    <source>
        <dbReference type="ARBA" id="ARBA00022741"/>
    </source>
</evidence>
<gene>
    <name evidence="8" type="ORF">C7M71_022010</name>
</gene>
<dbReference type="Gene3D" id="3.40.1190.20">
    <property type="match status" value="1"/>
</dbReference>
<dbReference type="EMBL" id="CP031264">
    <property type="protein sequence ID" value="AXI79680.1"/>
    <property type="molecule type" value="Genomic_DNA"/>
</dbReference>
<dbReference type="PANTHER" id="PTHR46566:SF2">
    <property type="entry name" value="ATP-DEPENDENT 6-PHOSPHOFRUCTOKINASE ISOZYME 2"/>
    <property type="match status" value="1"/>
</dbReference>
<evidence type="ECO:0000256" key="6">
    <source>
        <dbReference type="PIRNR" id="PIRNR000535"/>
    </source>
</evidence>
<evidence type="ECO:0000313" key="9">
    <source>
        <dbReference type="Proteomes" id="UP000249340"/>
    </source>
</evidence>
<dbReference type="PROSITE" id="PS00584">
    <property type="entry name" value="PFKB_KINASES_2"/>
    <property type="match status" value="1"/>
</dbReference>
<evidence type="ECO:0000313" key="8">
    <source>
        <dbReference type="EMBL" id="AXI79680.1"/>
    </source>
</evidence>
<organism evidence="8 9">
    <name type="scientific">Peterkaempfera bronchialis</name>
    <dbReference type="NCBI Taxonomy" id="2126346"/>
    <lineage>
        <taxon>Bacteria</taxon>
        <taxon>Bacillati</taxon>
        <taxon>Actinomycetota</taxon>
        <taxon>Actinomycetes</taxon>
        <taxon>Kitasatosporales</taxon>
        <taxon>Streptomycetaceae</taxon>
        <taxon>Peterkaempfera</taxon>
    </lineage>
</organism>
<dbReference type="GO" id="GO:0016301">
    <property type="term" value="F:kinase activity"/>
    <property type="evidence" value="ECO:0007669"/>
    <property type="project" value="UniProtKB-KW"/>
</dbReference>
<keyword evidence="2 6" id="KW-0808">Transferase</keyword>
<dbReference type="InterPro" id="IPR029056">
    <property type="entry name" value="Ribokinase-like"/>
</dbReference>
<dbReference type="OrthoDB" id="9801219at2"/>
<dbReference type="SUPFAM" id="SSF53613">
    <property type="entry name" value="Ribokinase-like"/>
    <property type="match status" value="1"/>
</dbReference>
<evidence type="ECO:0000256" key="4">
    <source>
        <dbReference type="ARBA" id="ARBA00022777"/>
    </source>
</evidence>
<dbReference type="GO" id="GO:0005524">
    <property type="term" value="F:ATP binding"/>
    <property type="evidence" value="ECO:0007669"/>
    <property type="project" value="UniProtKB-KW"/>
</dbReference>
<evidence type="ECO:0000259" key="7">
    <source>
        <dbReference type="Pfam" id="PF00294"/>
    </source>
</evidence>
<dbReference type="PANTHER" id="PTHR46566">
    <property type="entry name" value="1-PHOSPHOFRUCTOKINASE-RELATED"/>
    <property type="match status" value="1"/>
</dbReference>
<protein>
    <submittedName>
        <fullName evidence="8">Phosphofructokinase</fullName>
    </submittedName>
</protein>
<name>A0A345T125_9ACTN</name>
<dbReference type="InterPro" id="IPR017583">
    <property type="entry name" value="Tagatose/fructose_Pkinase"/>
</dbReference>
<evidence type="ECO:0000256" key="2">
    <source>
        <dbReference type="ARBA" id="ARBA00022679"/>
    </source>
</evidence>
<reference evidence="9" key="1">
    <citation type="submission" date="2018-07" db="EMBL/GenBank/DDBJ databases">
        <title>Streptacidiphilus bronchialis DSM 106435 chromosome.</title>
        <authorList>
            <person name="Batra D."/>
            <person name="Gulvik C.A."/>
        </authorList>
    </citation>
    <scope>NUCLEOTIDE SEQUENCE [LARGE SCALE GENOMIC DNA]</scope>
    <source>
        <strain evidence="9">DSM 106435</strain>
    </source>
</reference>
<sequence length="332" mass="34764">MSDTSPRVMVFAPAPVLTVTVERRADDADIHLHAGGQGVWQARMLTALGARAVLCGSFGGESGVVLRSLLMAEGIEVHAVCGPSRNGVYIHDRRAGQRTAVAESPGEPLPRHELDELYNLALVQGLDAQVCLLSGPSPVARETVPHALYRRLAGDLTSNGRRVVADLSGPRLASVLEGGAYLVKVSHEELRAEGLAGGGTAEEIAGAMQALRAAGCQVVVVSRAEEPSLAMVGDELYEVVMVRMHPADPSGAGDSMTAGIVAGLLRGDDVCAAIRLGAAAGALNVTRHGLGTGDREGVERLAAQVEMRAADIEVGHRQTVSRRQLAAWMESR</sequence>
<keyword evidence="9" id="KW-1185">Reference proteome</keyword>
<dbReference type="KEGG" id="stri:C7M71_022010"/>
<evidence type="ECO:0000256" key="5">
    <source>
        <dbReference type="ARBA" id="ARBA00022840"/>
    </source>
</evidence>
<dbReference type="Pfam" id="PF00294">
    <property type="entry name" value="PfkB"/>
    <property type="match status" value="1"/>
</dbReference>
<evidence type="ECO:0000256" key="1">
    <source>
        <dbReference type="ARBA" id="ARBA00010688"/>
    </source>
</evidence>
<dbReference type="Proteomes" id="UP000249340">
    <property type="component" value="Chromosome"/>
</dbReference>
<dbReference type="PIRSF" id="PIRSF000535">
    <property type="entry name" value="1PFK/6PFK/LacC"/>
    <property type="match status" value="1"/>
</dbReference>
<feature type="domain" description="Carbohydrate kinase PfkB" evidence="7">
    <location>
        <begin position="27"/>
        <end position="292"/>
    </location>
</feature>
<proteinExistence type="inferred from homology"/>
<keyword evidence="4 8" id="KW-0418">Kinase</keyword>
<keyword evidence="3" id="KW-0547">Nucleotide-binding</keyword>
<dbReference type="AlphaFoldDB" id="A0A345T125"/>
<comment type="similarity">
    <text evidence="1">Belongs to the carbohydrate kinase PfkB family.</text>
</comment>
<dbReference type="InterPro" id="IPR011611">
    <property type="entry name" value="PfkB_dom"/>
</dbReference>
<accession>A0A345T125</accession>
<dbReference type="RefSeq" id="WP_111490533.1">
    <property type="nucleotide sequence ID" value="NZ_CP031264.1"/>
</dbReference>
<keyword evidence="5" id="KW-0067">ATP-binding</keyword>
<dbReference type="GO" id="GO:0016773">
    <property type="term" value="F:phosphotransferase activity, alcohol group as acceptor"/>
    <property type="evidence" value="ECO:0007669"/>
    <property type="project" value="InterPro"/>
</dbReference>